<comment type="caution">
    <text evidence="4">The sequence shown here is derived from an EMBL/GenBank/DDBJ whole genome shotgun (WGS) entry which is preliminary data.</text>
</comment>
<keyword evidence="4" id="KW-0966">Cell projection</keyword>
<dbReference type="PANTHER" id="PTHR39190">
    <property type="entry name" value="FLAGELLAR ASSEMBLY FACTOR FLIW"/>
    <property type="match status" value="1"/>
</dbReference>
<keyword evidence="2" id="KW-1005">Bacterial flagellum biogenesis</keyword>
<dbReference type="RefSeq" id="WP_168484931.1">
    <property type="nucleotide sequence ID" value="NZ_JAAZSQ010000002.1"/>
</dbReference>
<organism evidence="4 5">
    <name type="scientific">Arthrobacter mobilis</name>
    <dbReference type="NCBI Taxonomy" id="2724944"/>
    <lineage>
        <taxon>Bacteria</taxon>
        <taxon>Bacillati</taxon>
        <taxon>Actinomycetota</taxon>
        <taxon>Actinomycetes</taxon>
        <taxon>Micrococcales</taxon>
        <taxon>Micrococcaceae</taxon>
        <taxon>Arthrobacter</taxon>
    </lineage>
</organism>
<dbReference type="SUPFAM" id="SSF141457">
    <property type="entry name" value="BH3618-like"/>
    <property type="match status" value="1"/>
</dbReference>
<evidence type="ECO:0000313" key="5">
    <source>
        <dbReference type="Proteomes" id="UP000544090"/>
    </source>
</evidence>
<dbReference type="PANTHER" id="PTHR39190:SF1">
    <property type="entry name" value="FLAGELLAR ASSEMBLY FACTOR FLIW"/>
    <property type="match status" value="1"/>
</dbReference>
<gene>
    <name evidence="4" type="ORF">HGG74_03385</name>
</gene>
<accession>A0A7X6HCG8</accession>
<dbReference type="GO" id="GO:0006417">
    <property type="term" value="P:regulation of translation"/>
    <property type="evidence" value="ECO:0007669"/>
    <property type="project" value="UniProtKB-KW"/>
</dbReference>
<keyword evidence="4" id="KW-0282">Flagellum</keyword>
<proteinExistence type="predicted"/>
<protein>
    <submittedName>
        <fullName evidence="4">Flagellar assembly protein FliW</fullName>
    </submittedName>
</protein>
<evidence type="ECO:0000256" key="1">
    <source>
        <dbReference type="ARBA" id="ARBA00022490"/>
    </source>
</evidence>
<dbReference type="InterPro" id="IPR003775">
    <property type="entry name" value="Flagellar_assembly_factor_FliW"/>
</dbReference>
<keyword evidence="4" id="KW-0969">Cilium</keyword>
<keyword evidence="3" id="KW-0810">Translation regulation</keyword>
<evidence type="ECO:0000256" key="2">
    <source>
        <dbReference type="ARBA" id="ARBA00022795"/>
    </source>
</evidence>
<keyword evidence="1" id="KW-0963">Cytoplasm</keyword>
<evidence type="ECO:0000256" key="3">
    <source>
        <dbReference type="ARBA" id="ARBA00022845"/>
    </source>
</evidence>
<reference evidence="4 5" key="1">
    <citation type="submission" date="2020-04" db="EMBL/GenBank/DDBJ databases">
        <title>Arthrobacter sp. nov.</title>
        <authorList>
            <person name="Liu S."/>
        </authorList>
    </citation>
    <scope>NUCLEOTIDE SEQUENCE [LARGE SCALE GENOMIC DNA]</scope>
    <source>
        <strain evidence="4 5">E918</strain>
    </source>
</reference>
<dbReference type="Gene3D" id="2.30.290.10">
    <property type="entry name" value="BH3618-like"/>
    <property type="match status" value="1"/>
</dbReference>
<dbReference type="GO" id="GO:0044780">
    <property type="term" value="P:bacterial-type flagellum assembly"/>
    <property type="evidence" value="ECO:0007669"/>
    <property type="project" value="InterPro"/>
</dbReference>
<dbReference type="EMBL" id="JAAZSQ010000002">
    <property type="protein sequence ID" value="NKX53598.1"/>
    <property type="molecule type" value="Genomic_DNA"/>
</dbReference>
<dbReference type="InterPro" id="IPR024046">
    <property type="entry name" value="Flagellar_assmbl_FliW_dom_sf"/>
</dbReference>
<evidence type="ECO:0000313" key="4">
    <source>
        <dbReference type="EMBL" id="NKX53598.1"/>
    </source>
</evidence>
<keyword evidence="5" id="KW-1185">Reference proteome</keyword>
<dbReference type="Pfam" id="PF02623">
    <property type="entry name" value="FliW"/>
    <property type="match status" value="1"/>
</dbReference>
<dbReference type="AlphaFoldDB" id="A0A7X6HCG8"/>
<name>A0A7X6HCG8_9MICC</name>
<dbReference type="Proteomes" id="UP000544090">
    <property type="component" value="Unassembled WGS sequence"/>
</dbReference>
<sequence>MSAALTFVAPPPGLAPLVDFTLRPVDGAPGLFALEAAAGSGRRLFVLDASVYLPDYQPVISDEDAAALDLAGPEQALVLVVANPGPAGTTVNLLAPVVVNSATGACAQVILEGQDWPLRAELSPQSA</sequence>